<evidence type="ECO:0000313" key="5">
    <source>
        <dbReference type="Proteomes" id="UP001385951"/>
    </source>
</evidence>
<feature type="signal peptide" evidence="2">
    <location>
        <begin position="1"/>
        <end position="21"/>
    </location>
</feature>
<dbReference type="PANTHER" id="PTHR35192:SF2">
    <property type="entry name" value="APPLE DOMAIN-CONTAINING PROTEIN"/>
    <property type="match status" value="1"/>
</dbReference>
<evidence type="ECO:0000259" key="3">
    <source>
        <dbReference type="Pfam" id="PF21671"/>
    </source>
</evidence>
<reference evidence="4 5" key="1">
    <citation type="submission" date="2022-09" db="EMBL/GenBank/DDBJ databases">
        <authorList>
            <person name="Palmer J.M."/>
        </authorList>
    </citation>
    <scope>NUCLEOTIDE SEQUENCE [LARGE SCALE GENOMIC DNA]</scope>
    <source>
        <strain evidence="4 5">DSM 7382</strain>
    </source>
</reference>
<feature type="chain" id="PRO_5043934253" description="Protein CPL1-like domain-containing protein" evidence="2">
    <location>
        <begin position="22"/>
        <end position="218"/>
    </location>
</feature>
<dbReference type="Proteomes" id="UP001385951">
    <property type="component" value="Unassembled WGS sequence"/>
</dbReference>
<organism evidence="4 5">
    <name type="scientific">Cerrena zonata</name>
    <dbReference type="NCBI Taxonomy" id="2478898"/>
    <lineage>
        <taxon>Eukaryota</taxon>
        <taxon>Fungi</taxon>
        <taxon>Dikarya</taxon>
        <taxon>Basidiomycota</taxon>
        <taxon>Agaricomycotina</taxon>
        <taxon>Agaricomycetes</taxon>
        <taxon>Polyporales</taxon>
        <taxon>Cerrenaceae</taxon>
        <taxon>Cerrena</taxon>
    </lineage>
</organism>
<dbReference type="EMBL" id="JASBNA010000002">
    <property type="protein sequence ID" value="KAK7695107.1"/>
    <property type="molecule type" value="Genomic_DNA"/>
</dbReference>
<evidence type="ECO:0000313" key="4">
    <source>
        <dbReference type="EMBL" id="KAK7695107.1"/>
    </source>
</evidence>
<keyword evidence="5" id="KW-1185">Reference proteome</keyword>
<evidence type="ECO:0000256" key="2">
    <source>
        <dbReference type="SAM" id="SignalP"/>
    </source>
</evidence>
<protein>
    <recommendedName>
        <fullName evidence="3">Protein CPL1-like domain-containing protein</fullName>
    </recommendedName>
</protein>
<feature type="region of interest" description="Disordered" evidence="1">
    <location>
        <begin position="53"/>
        <end position="109"/>
    </location>
</feature>
<dbReference type="InterPro" id="IPR038955">
    <property type="entry name" value="PriA/CPL1_fungi"/>
</dbReference>
<accession>A0AAW0GR51</accession>
<feature type="compositionally biased region" description="Basic and acidic residues" evidence="1">
    <location>
        <begin position="95"/>
        <end position="109"/>
    </location>
</feature>
<keyword evidence="2" id="KW-0732">Signal</keyword>
<dbReference type="Pfam" id="PF21671">
    <property type="entry name" value="CPL1-like"/>
    <property type="match status" value="1"/>
</dbReference>
<dbReference type="PANTHER" id="PTHR35192">
    <property type="entry name" value="PROTEIN, PUTATIVE-RELATED"/>
    <property type="match status" value="1"/>
</dbReference>
<sequence>MRGLFHTVLTLLAFCLFEVYATPQPDQTLNARRPLPSRAFVARSPLPSRAYVARAPQPSRALQARSPLPSRALGARSPLPSRAYEARSPIPSRALEARAPKPSRAFDRRSTLEEEQIAMSEEEMISNALCPYALTACPNNPNSRPTSIESWLREGFECVDVQSDLNSCGGCATVSESRDCTTIPNAVGVSCIAGSCRIDSCQSGFVQSINGTSCVRAD</sequence>
<gene>
    <name evidence="4" type="ORF">QCA50_002297</name>
</gene>
<proteinExistence type="predicted"/>
<feature type="domain" description="Protein CPL1-like" evidence="3">
    <location>
        <begin position="156"/>
        <end position="215"/>
    </location>
</feature>
<dbReference type="InterPro" id="IPR048661">
    <property type="entry name" value="CPL1-like"/>
</dbReference>
<comment type="caution">
    <text evidence="4">The sequence shown here is derived from an EMBL/GenBank/DDBJ whole genome shotgun (WGS) entry which is preliminary data.</text>
</comment>
<evidence type="ECO:0000256" key="1">
    <source>
        <dbReference type="SAM" id="MobiDB-lite"/>
    </source>
</evidence>
<name>A0AAW0GR51_9APHY</name>
<dbReference type="AlphaFoldDB" id="A0AAW0GR51"/>